<evidence type="ECO:0000313" key="3">
    <source>
        <dbReference type="EMBL" id="GGA29609.1"/>
    </source>
</evidence>
<feature type="compositionally biased region" description="Low complexity" evidence="1">
    <location>
        <begin position="650"/>
        <end position="659"/>
    </location>
</feature>
<feature type="region of interest" description="Disordered" evidence="1">
    <location>
        <begin position="309"/>
        <end position="400"/>
    </location>
</feature>
<feature type="compositionally biased region" description="Low complexity" evidence="1">
    <location>
        <begin position="373"/>
        <end position="384"/>
    </location>
</feature>
<evidence type="ECO:0000256" key="2">
    <source>
        <dbReference type="SAM" id="SignalP"/>
    </source>
</evidence>
<evidence type="ECO:0000256" key="1">
    <source>
        <dbReference type="SAM" id="MobiDB-lite"/>
    </source>
</evidence>
<organism evidence="3 4">
    <name type="scientific">Paenibacillus physcomitrellae</name>
    <dbReference type="NCBI Taxonomy" id="1619311"/>
    <lineage>
        <taxon>Bacteria</taxon>
        <taxon>Bacillati</taxon>
        <taxon>Bacillota</taxon>
        <taxon>Bacilli</taxon>
        <taxon>Bacillales</taxon>
        <taxon>Paenibacillaceae</taxon>
        <taxon>Paenibacillus</taxon>
    </lineage>
</organism>
<feature type="region of interest" description="Disordered" evidence="1">
    <location>
        <begin position="490"/>
        <end position="514"/>
    </location>
</feature>
<dbReference type="PROSITE" id="PS51257">
    <property type="entry name" value="PROKAR_LIPOPROTEIN"/>
    <property type="match status" value="1"/>
</dbReference>
<feature type="region of interest" description="Disordered" evidence="1">
    <location>
        <begin position="693"/>
        <end position="756"/>
    </location>
</feature>
<comment type="caution">
    <text evidence="3">The sequence shown here is derived from an EMBL/GenBank/DDBJ whole genome shotgun (WGS) entry which is preliminary data.</text>
</comment>
<gene>
    <name evidence="3" type="ORF">GCM10010917_13300</name>
</gene>
<evidence type="ECO:0008006" key="5">
    <source>
        <dbReference type="Google" id="ProtNLM"/>
    </source>
</evidence>
<accession>A0ABQ1FSR4</accession>
<dbReference type="Proteomes" id="UP000609323">
    <property type="component" value="Unassembled WGS sequence"/>
</dbReference>
<evidence type="ECO:0000313" key="4">
    <source>
        <dbReference type="Proteomes" id="UP000609323"/>
    </source>
</evidence>
<dbReference type="InterPro" id="IPR025584">
    <property type="entry name" value="Cthe_2159"/>
</dbReference>
<reference evidence="4" key="1">
    <citation type="journal article" date="2019" name="Int. J. Syst. Evol. Microbiol.">
        <title>The Global Catalogue of Microorganisms (GCM) 10K type strain sequencing project: providing services to taxonomists for standard genome sequencing and annotation.</title>
        <authorList>
            <consortium name="The Broad Institute Genomics Platform"/>
            <consortium name="The Broad Institute Genome Sequencing Center for Infectious Disease"/>
            <person name="Wu L."/>
            <person name="Ma J."/>
        </authorList>
    </citation>
    <scope>NUCLEOTIDE SEQUENCE [LARGE SCALE GENOMIC DNA]</scope>
    <source>
        <strain evidence="4">CGMCC 1.15044</strain>
    </source>
</reference>
<sequence length="756" mass="74255">MKRFKKSRVAGIMLFSTVLAAGCSANSTNAGVSGSTSSNSDSSAAVQSSGAAAAAAVKLASVDVSKQAGFDDNDTLTTWSTDGSTAIKLNASSASISGDGAKAAGSTVTITEAGTYVLSGTLTDGEIVIEAAEDAVVHLVLNGVQISNADGPAIHVKQADKVILTLQEGTDNTLADGAAYADTSEEAPTAAVYAKSDLTINGTGALNVKGNNNDGITSKDDLKIMSGTINVKSADDGLIGKDLIAVKDGKITVDAGGDGLKTTNDTDEEKGSIAIAGGTFNITSVNDGIQAETLFYIVDGTFNIVSGGGSAASTKTHEEQPGFGFKGQPGDMGQPPADMNSSSVELNQPTGNTVQGQQPVQAKPSASEGKANSDAGTADSGDSAAAEETESASETESTSAKALKAGGDLAIQGGEFTIDAADDAIHSNANAAIMGGEYTLSSGDDGIHADTALSISKGTINVAKSYEGLESADMEISGGTIHVTASDDGVNIGGSSDDASASEPAAGGPGGGGGDMFAATDGTLTISGGYLVVDASGDGLDSNGSIVMSGGTAIVNGPTNSGNGALDYNGTFEQSGGVLIAAGSSGMAQAPSTDSKQLAVQMTFPDTLKAGTLVTLADSTGHAVAAFAPSKTFNSIVFSSPELKAGESYTISTGGTSSGAEKDGLYDSGTTNGSTKVVTFTLGDNVTYVNESGVTTAPSGFGGGGPGQPGQGQGQGGGRRGMPGTDGNSQQMPGSGTGDQQGTGSSSQPDGTEVNG</sequence>
<dbReference type="RefSeq" id="WP_094092892.1">
    <property type="nucleotide sequence ID" value="NZ_BMHF01000003.1"/>
</dbReference>
<keyword evidence="4" id="KW-1185">Reference proteome</keyword>
<name>A0ABQ1FSR4_9BACL</name>
<feature type="compositionally biased region" description="Low complexity" evidence="1">
    <location>
        <begin position="742"/>
        <end position="756"/>
    </location>
</feature>
<feature type="region of interest" description="Disordered" evidence="1">
    <location>
        <begin position="647"/>
        <end position="673"/>
    </location>
</feature>
<feature type="chain" id="PRO_5046612465" description="Dockerin type 1" evidence="2">
    <location>
        <begin position="21"/>
        <end position="756"/>
    </location>
</feature>
<feature type="compositionally biased region" description="Gly residues" evidence="1">
    <location>
        <begin position="700"/>
        <end position="721"/>
    </location>
</feature>
<feature type="compositionally biased region" description="Low complexity" evidence="1">
    <location>
        <begin position="493"/>
        <end position="506"/>
    </location>
</feature>
<dbReference type="EMBL" id="BMHF01000003">
    <property type="protein sequence ID" value="GGA29609.1"/>
    <property type="molecule type" value="Genomic_DNA"/>
</dbReference>
<feature type="compositionally biased region" description="Polar residues" evidence="1">
    <location>
        <begin position="339"/>
        <end position="360"/>
    </location>
</feature>
<keyword evidence="2" id="KW-0732">Signal</keyword>
<proteinExistence type="predicted"/>
<feature type="signal peptide" evidence="2">
    <location>
        <begin position="1"/>
        <end position="20"/>
    </location>
</feature>
<dbReference type="Pfam" id="PF14262">
    <property type="entry name" value="Cthe_2159"/>
    <property type="match status" value="1"/>
</dbReference>
<protein>
    <recommendedName>
        <fullName evidence="5">Dockerin type 1</fullName>
    </recommendedName>
</protein>